<evidence type="ECO:0000256" key="1">
    <source>
        <dbReference type="ARBA" id="ARBA00010139"/>
    </source>
</evidence>
<dbReference type="GO" id="GO:0050660">
    <property type="term" value="F:flavin adenine dinucleotide binding"/>
    <property type="evidence" value="ECO:0007669"/>
    <property type="project" value="InterPro"/>
</dbReference>
<dbReference type="InterPro" id="IPR020946">
    <property type="entry name" value="Flavin_mOase-like"/>
</dbReference>
<keyword evidence="3" id="KW-0274">FAD</keyword>
<comment type="similarity">
    <text evidence="1">Belongs to the FAD-binding monooxygenase family.</text>
</comment>
<dbReference type="GeneID" id="54301992"/>
<feature type="region of interest" description="Disordered" evidence="5">
    <location>
        <begin position="15"/>
        <end position="67"/>
    </location>
</feature>
<dbReference type="RefSeq" id="XP_033392250.1">
    <property type="nucleotide sequence ID" value="XM_033544496.1"/>
</dbReference>
<name>A0A6A6AX13_9PEZI</name>
<dbReference type="AlphaFoldDB" id="A0A6A6AX13"/>
<dbReference type="Proteomes" id="UP000799438">
    <property type="component" value="Unassembled WGS sequence"/>
</dbReference>
<dbReference type="Pfam" id="PF00743">
    <property type="entry name" value="FMO-like"/>
    <property type="match status" value="1"/>
</dbReference>
<dbReference type="PANTHER" id="PTHR42877:SF8">
    <property type="entry name" value="MONOOXYGENASE"/>
    <property type="match status" value="1"/>
</dbReference>
<evidence type="ECO:0000256" key="3">
    <source>
        <dbReference type="ARBA" id="ARBA00022827"/>
    </source>
</evidence>
<organism evidence="6 7">
    <name type="scientific">Aplosporella prunicola CBS 121167</name>
    <dbReference type="NCBI Taxonomy" id="1176127"/>
    <lineage>
        <taxon>Eukaryota</taxon>
        <taxon>Fungi</taxon>
        <taxon>Dikarya</taxon>
        <taxon>Ascomycota</taxon>
        <taxon>Pezizomycotina</taxon>
        <taxon>Dothideomycetes</taxon>
        <taxon>Dothideomycetes incertae sedis</taxon>
        <taxon>Botryosphaeriales</taxon>
        <taxon>Aplosporellaceae</taxon>
        <taxon>Aplosporella</taxon>
    </lineage>
</organism>
<dbReference type="GO" id="GO:0004499">
    <property type="term" value="F:N,N-dimethylaniline monooxygenase activity"/>
    <property type="evidence" value="ECO:0007669"/>
    <property type="project" value="InterPro"/>
</dbReference>
<evidence type="ECO:0000256" key="5">
    <source>
        <dbReference type="SAM" id="MobiDB-lite"/>
    </source>
</evidence>
<keyword evidence="7" id="KW-1185">Reference proteome</keyword>
<evidence type="ECO:0000313" key="6">
    <source>
        <dbReference type="EMBL" id="KAF2136532.1"/>
    </source>
</evidence>
<evidence type="ECO:0008006" key="8">
    <source>
        <dbReference type="Google" id="ProtNLM"/>
    </source>
</evidence>
<keyword evidence="4" id="KW-0560">Oxidoreductase</keyword>
<evidence type="ECO:0000256" key="2">
    <source>
        <dbReference type="ARBA" id="ARBA00022630"/>
    </source>
</evidence>
<dbReference type="InterPro" id="IPR051209">
    <property type="entry name" value="FAD-bind_Monooxygenase_sf"/>
</dbReference>
<sequence length="659" mass="74642">MGNVLSSCVKDDAALKADRSTASSGSNISPGPRNASPPTKPRAGASVKPSSAPLPPPKAVQPADLQSSAVKSIQIPDRYHSEPHFVKIIHVGAGAAGLCTAYKAKKMLRNYELVVYEKLNSNIGGTWLENRYPGCACDVPSHIYNFSFEPNPNWSSYYSYSEEIQDYFVRFYEKYKLQEFMRFNTTVLSVTWDDRKAQWEVELVRDGKKFTDWCHVLINGSGVVNRWKYPNIPGIDRYRGTLTHSAHWDTSISWENKRVAVIGSGASAVQLLPQLVKGSQSLVCFARNPTWIIPNILNGEPAHPAGMTPAAAGKHRYVDEEKALFRADANQLLAYRKKLESSITVLFPAFIRGSPLNNMFRQQMREVVGAQLGDDEQLRKAFLPEWSPGCRRITPSDDFIQCFKLPHVSLDRDNLAGFTERGLRTVTGREYEFDLIACATGFDIQFVPHFKVVGRGGAVMQEEWSETPNLYLSITSPNFPNYFVINGPRGNWNQGSTLPSHETQIEYALQCVQKIQAERLHSLEVRQHPTTQLNEWIDAWHAQKSIWAEPCRSWYKRNTHDGRVYVWCGSMPHLLKSLKRPRWEDYLIKYWEEEEESVAEGEGKEKVKHGNMWAFLGNGTTVIEKELLLGRPADVAPYIRTEDSPWDIELPPVKVETAF</sequence>
<protein>
    <recommendedName>
        <fullName evidence="8">FAD/NAD(P)-binding domain-containing protein</fullName>
    </recommendedName>
</protein>
<dbReference type="SUPFAM" id="SSF51905">
    <property type="entry name" value="FAD/NAD(P)-binding domain"/>
    <property type="match status" value="3"/>
</dbReference>
<dbReference type="Gene3D" id="3.50.50.60">
    <property type="entry name" value="FAD/NAD(P)-binding domain"/>
    <property type="match status" value="2"/>
</dbReference>
<evidence type="ECO:0000256" key="4">
    <source>
        <dbReference type="ARBA" id="ARBA00023002"/>
    </source>
</evidence>
<reference evidence="6" key="1">
    <citation type="journal article" date="2020" name="Stud. Mycol.">
        <title>101 Dothideomycetes genomes: a test case for predicting lifestyles and emergence of pathogens.</title>
        <authorList>
            <person name="Haridas S."/>
            <person name="Albert R."/>
            <person name="Binder M."/>
            <person name="Bloem J."/>
            <person name="Labutti K."/>
            <person name="Salamov A."/>
            <person name="Andreopoulos B."/>
            <person name="Baker S."/>
            <person name="Barry K."/>
            <person name="Bills G."/>
            <person name="Bluhm B."/>
            <person name="Cannon C."/>
            <person name="Castanera R."/>
            <person name="Culley D."/>
            <person name="Daum C."/>
            <person name="Ezra D."/>
            <person name="Gonzalez J."/>
            <person name="Henrissat B."/>
            <person name="Kuo A."/>
            <person name="Liang C."/>
            <person name="Lipzen A."/>
            <person name="Lutzoni F."/>
            <person name="Magnuson J."/>
            <person name="Mondo S."/>
            <person name="Nolan M."/>
            <person name="Ohm R."/>
            <person name="Pangilinan J."/>
            <person name="Park H.-J."/>
            <person name="Ramirez L."/>
            <person name="Alfaro M."/>
            <person name="Sun H."/>
            <person name="Tritt A."/>
            <person name="Yoshinaga Y."/>
            <person name="Zwiers L.-H."/>
            <person name="Turgeon B."/>
            <person name="Goodwin S."/>
            <person name="Spatafora J."/>
            <person name="Crous P."/>
            <person name="Grigoriev I."/>
        </authorList>
    </citation>
    <scope>NUCLEOTIDE SEQUENCE</scope>
    <source>
        <strain evidence="6">CBS 121167</strain>
    </source>
</reference>
<proteinExistence type="inferred from homology"/>
<gene>
    <name evidence="6" type="ORF">K452DRAFT_322360</name>
</gene>
<dbReference type="InterPro" id="IPR036188">
    <property type="entry name" value="FAD/NAD-bd_sf"/>
</dbReference>
<dbReference type="PANTHER" id="PTHR42877">
    <property type="entry name" value="L-ORNITHINE N(5)-MONOOXYGENASE-RELATED"/>
    <property type="match status" value="1"/>
</dbReference>
<keyword evidence="2" id="KW-0285">Flavoprotein</keyword>
<accession>A0A6A6AX13</accession>
<dbReference type="GO" id="GO:0050661">
    <property type="term" value="F:NADP binding"/>
    <property type="evidence" value="ECO:0007669"/>
    <property type="project" value="InterPro"/>
</dbReference>
<dbReference type="OrthoDB" id="74360at2759"/>
<dbReference type="EMBL" id="ML995518">
    <property type="protein sequence ID" value="KAF2136532.1"/>
    <property type="molecule type" value="Genomic_DNA"/>
</dbReference>
<evidence type="ECO:0000313" key="7">
    <source>
        <dbReference type="Proteomes" id="UP000799438"/>
    </source>
</evidence>
<feature type="compositionally biased region" description="Polar residues" evidence="5">
    <location>
        <begin position="20"/>
        <end position="29"/>
    </location>
</feature>